<comment type="caution">
    <text evidence="2">The sequence shown here is derived from an EMBL/GenBank/DDBJ whole genome shotgun (WGS) entry which is preliminary data.</text>
</comment>
<reference evidence="3" key="1">
    <citation type="journal article" date="2019" name="Int. J. Syst. Evol. Microbiol.">
        <title>The Global Catalogue of Microorganisms (GCM) 10K type strain sequencing project: providing services to taxonomists for standard genome sequencing and annotation.</title>
        <authorList>
            <consortium name="The Broad Institute Genomics Platform"/>
            <consortium name="The Broad Institute Genome Sequencing Center for Infectious Disease"/>
            <person name="Wu L."/>
            <person name="Ma J."/>
        </authorList>
    </citation>
    <scope>NUCLEOTIDE SEQUENCE [LARGE SCALE GENOMIC DNA]</scope>
    <source>
        <strain evidence="3">CGMCC 1.6375</strain>
    </source>
</reference>
<proteinExistence type="predicted"/>
<dbReference type="RefSeq" id="WP_229207946.1">
    <property type="nucleotide sequence ID" value="NZ_BMLI01000001.1"/>
</dbReference>
<dbReference type="Proteomes" id="UP000632339">
    <property type="component" value="Unassembled WGS sequence"/>
</dbReference>
<evidence type="ECO:0000256" key="1">
    <source>
        <dbReference type="SAM" id="Phobius"/>
    </source>
</evidence>
<keyword evidence="1" id="KW-0472">Membrane</keyword>
<protein>
    <submittedName>
        <fullName evidence="2">Uncharacterized protein</fullName>
    </submittedName>
</protein>
<evidence type="ECO:0000313" key="2">
    <source>
        <dbReference type="EMBL" id="GGM88995.1"/>
    </source>
</evidence>
<organism evidence="2 3">
    <name type="scientific">Dyadobacter beijingensis</name>
    <dbReference type="NCBI Taxonomy" id="365489"/>
    <lineage>
        <taxon>Bacteria</taxon>
        <taxon>Pseudomonadati</taxon>
        <taxon>Bacteroidota</taxon>
        <taxon>Cytophagia</taxon>
        <taxon>Cytophagales</taxon>
        <taxon>Spirosomataceae</taxon>
        <taxon>Dyadobacter</taxon>
    </lineage>
</organism>
<accession>A0ABQ2HQU7</accession>
<feature type="transmembrane region" description="Helical" evidence="1">
    <location>
        <begin position="123"/>
        <end position="144"/>
    </location>
</feature>
<feature type="transmembrane region" description="Helical" evidence="1">
    <location>
        <begin position="29"/>
        <end position="47"/>
    </location>
</feature>
<gene>
    <name evidence="2" type="ORF">GCM10010967_22170</name>
</gene>
<keyword evidence="1" id="KW-0812">Transmembrane</keyword>
<keyword evidence="3" id="KW-1185">Reference proteome</keyword>
<feature type="transmembrane region" description="Helical" evidence="1">
    <location>
        <begin position="164"/>
        <end position="184"/>
    </location>
</feature>
<dbReference type="EMBL" id="BMLI01000001">
    <property type="protein sequence ID" value="GGM88995.1"/>
    <property type="molecule type" value="Genomic_DNA"/>
</dbReference>
<keyword evidence="1" id="KW-1133">Transmembrane helix</keyword>
<sequence length="194" mass="21489">MWLLALTWMPLQILLSTNGFYLDTTSMPPHFALAIGPPLIFIVYLALFQRRMLITTSSLKNLTLLHTVRIAVELVLFLLFQMGEIPQLMTFEGSNPDILSGITAPLVWLAYRKGLVGNRGLLVWNIICLGLLLNIVVRAILSAPTPFQQFAFDQPNTGLFKAPYVLLPAFIVPAVLFSHVAAILKLSSGVVTTR</sequence>
<name>A0ABQ2HQU7_9BACT</name>
<evidence type="ECO:0000313" key="3">
    <source>
        <dbReference type="Proteomes" id="UP000632339"/>
    </source>
</evidence>